<protein>
    <recommendedName>
        <fullName evidence="2">RNase H type-1 domain-containing protein</fullName>
    </recommendedName>
</protein>
<comment type="caution">
    <text evidence="3">The sequence shown here is derived from an EMBL/GenBank/DDBJ whole genome shotgun (WGS) entry which is preliminary data.</text>
</comment>
<proteinExistence type="predicted"/>
<gene>
    <name evidence="3" type="ORF">Ahy_B02g058355</name>
</gene>
<evidence type="ECO:0000259" key="2">
    <source>
        <dbReference type="Pfam" id="PF13456"/>
    </source>
</evidence>
<dbReference type="Proteomes" id="UP000289738">
    <property type="component" value="Chromosome B02"/>
</dbReference>
<feature type="compositionally biased region" description="Polar residues" evidence="1">
    <location>
        <begin position="571"/>
        <end position="591"/>
    </location>
</feature>
<dbReference type="EMBL" id="SDMP01000012">
    <property type="protein sequence ID" value="RYR24808.1"/>
    <property type="molecule type" value="Genomic_DNA"/>
</dbReference>
<evidence type="ECO:0000313" key="3">
    <source>
        <dbReference type="EMBL" id="RYR24808.1"/>
    </source>
</evidence>
<dbReference type="PANTHER" id="PTHR35512">
    <property type="entry name" value="OS11G0550900 PROTEIN"/>
    <property type="match status" value="1"/>
</dbReference>
<feature type="compositionally biased region" description="Polar residues" evidence="1">
    <location>
        <begin position="548"/>
        <end position="557"/>
    </location>
</feature>
<feature type="domain" description="RNase H type-1" evidence="2">
    <location>
        <begin position="242"/>
        <end position="277"/>
    </location>
</feature>
<sequence>MWKGSRFNALYKEGEEDAKKSTVEGLKDQTNSGLQVIKAQTIIEKGHTYHKKSPSHKKGPIVKNGAAKNEKPIITKANNHGKQVANTLETLDASPPPKSHSKNPDMEALEMESSKVLEYHIVKTDLSTQRLGASFSSSGAMTEKAVNSQQDIPPYVHMMVSPVSKNKEGSSSRDRSGDWEVDKIKDWLPDDVVSKIAVIPPPSPWKDKDQIAWALTSDGCFKLKSAYQDLQNTTDISSNIFSLAEMWGVVRGLQIAVANNFKRLIIEMDSSSVFEFLPLIEFWLCSFNGRREGRNVGLGLLENESWFPSVYGRRCLFAALHYRQSSPFVVDPSQKLGQKTLALPPSVRLSSFPRAPSLQPPFALLPRARRPSSLSAQPRFRRRWLPLTFASSFSRRLGSRSSPFKFARRSPFAFTRRSPFGFAFVWKPRCPASNSATNPRAPPFRRTALFCRRLTNAGTLIWRNTSVDWSPKDLPIIARTAGRLAGRAVGYVQLARGQFDSVMQQTQARQVHKELQDTMAQLDAIRHEIRSISLINPGPMTRGLVDNPDQTSIPNGTKKTEDVGENKSIPLATTNSTPTVIKDSPSNSCNMQSQATTYARLAESAIIKNSLAASSTEPQKIKPELQHTVLPISAESAGLLPNRSEVRTLSGKKKKEKKRKERDPSLPLLHVASIYPSQNS</sequence>
<feature type="compositionally biased region" description="Basic residues" evidence="1">
    <location>
        <begin position="650"/>
        <end position="660"/>
    </location>
</feature>
<accession>A0A445AEG5</accession>
<evidence type="ECO:0000313" key="4">
    <source>
        <dbReference type="Proteomes" id="UP000289738"/>
    </source>
</evidence>
<organism evidence="3 4">
    <name type="scientific">Arachis hypogaea</name>
    <name type="common">Peanut</name>
    <dbReference type="NCBI Taxonomy" id="3818"/>
    <lineage>
        <taxon>Eukaryota</taxon>
        <taxon>Viridiplantae</taxon>
        <taxon>Streptophyta</taxon>
        <taxon>Embryophyta</taxon>
        <taxon>Tracheophyta</taxon>
        <taxon>Spermatophyta</taxon>
        <taxon>Magnoliopsida</taxon>
        <taxon>eudicotyledons</taxon>
        <taxon>Gunneridae</taxon>
        <taxon>Pentapetalae</taxon>
        <taxon>rosids</taxon>
        <taxon>fabids</taxon>
        <taxon>Fabales</taxon>
        <taxon>Fabaceae</taxon>
        <taxon>Papilionoideae</taxon>
        <taxon>50 kb inversion clade</taxon>
        <taxon>dalbergioids sensu lato</taxon>
        <taxon>Dalbergieae</taxon>
        <taxon>Pterocarpus clade</taxon>
        <taxon>Arachis</taxon>
    </lineage>
</organism>
<dbReference type="GO" id="GO:0003676">
    <property type="term" value="F:nucleic acid binding"/>
    <property type="evidence" value="ECO:0007669"/>
    <property type="project" value="InterPro"/>
</dbReference>
<dbReference type="Pfam" id="PF13456">
    <property type="entry name" value="RVT_3"/>
    <property type="match status" value="1"/>
</dbReference>
<dbReference type="PANTHER" id="PTHR35512:SF1">
    <property type="entry name" value="OS11G0550900 PROTEIN"/>
    <property type="match status" value="1"/>
</dbReference>
<dbReference type="STRING" id="3818.A0A445AEG5"/>
<feature type="region of interest" description="Disordered" evidence="1">
    <location>
        <begin position="639"/>
        <end position="680"/>
    </location>
</feature>
<reference evidence="3 4" key="1">
    <citation type="submission" date="2019-01" db="EMBL/GenBank/DDBJ databases">
        <title>Sequencing of cultivated peanut Arachis hypogaea provides insights into genome evolution and oil improvement.</title>
        <authorList>
            <person name="Chen X."/>
        </authorList>
    </citation>
    <scope>NUCLEOTIDE SEQUENCE [LARGE SCALE GENOMIC DNA]</scope>
    <source>
        <strain evidence="4">cv. Fuhuasheng</strain>
        <tissue evidence="3">Leaves</tissue>
    </source>
</reference>
<dbReference type="AlphaFoldDB" id="A0A445AEG5"/>
<feature type="region of interest" description="Disordered" evidence="1">
    <location>
        <begin position="540"/>
        <end position="591"/>
    </location>
</feature>
<name>A0A445AEG5_ARAHY</name>
<keyword evidence="4" id="KW-1185">Reference proteome</keyword>
<dbReference type="GO" id="GO:0004523">
    <property type="term" value="F:RNA-DNA hybrid ribonuclease activity"/>
    <property type="evidence" value="ECO:0007669"/>
    <property type="project" value="InterPro"/>
</dbReference>
<dbReference type="InterPro" id="IPR002156">
    <property type="entry name" value="RNaseH_domain"/>
</dbReference>
<evidence type="ECO:0000256" key="1">
    <source>
        <dbReference type="SAM" id="MobiDB-lite"/>
    </source>
</evidence>